<organism evidence="2 3">
    <name type="scientific">Tothia fuscella</name>
    <dbReference type="NCBI Taxonomy" id="1048955"/>
    <lineage>
        <taxon>Eukaryota</taxon>
        <taxon>Fungi</taxon>
        <taxon>Dikarya</taxon>
        <taxon>Ascomycota</taxon>
        <taxon>Pezizomycotina</taxon>
        <taxon>Dothideomycetes</taxon>
        <taxon>Pleosporomycetidae</taxon>
        <taxon>Venturiales</taxon>
        <taxon>Cylindrosympodiaceae</taxon>
        <taxon>Tothia</taxon>
    </lineage>
</organism>
<sequence>MGHLYACQPTFVTFHGDEIPDTARQELVDYHEADLEAWRTNKHELATFDSPEAMRNWSKNVDEERADKLAVKREETKKQIVEWMEERKQAYAKVGVDEGEDDQRLAEGFALSLRLTTFSVAPPN</sequence>
<dbReference type="Proteomes" id="UP000800235">
    <property type="component" value="Unassembled WGS sequence"/>
</dbReference>
<name>A0A9P4TY51_9PEZI</name>
<evidence type="ECO:0000256" key="1">
    <source>
        <dbReference type="SAM" id="Coils"/>
    </source>
</evidence>
<evidence type="ECO:0000313" key="2">
    <source>
        <dbReference type="EMBL" id="KAF2429533.1"/>
    </source>
</evidence>
<dbReference type="AlphaFoldDB" id="A0A9P4TY51"/>
<gene>
    <name evidence="2" type="ORF">EJ08DRAFT_661651</name>
</gene>
<feature type="coiled-coil region" evidence="1">
    <location>
        <begin position="66"/>
        <end position="93"/>
    </location>
</feature>
<protein>
    <submittedName>
        <fullName evidence="2">Uncharacterized protein</fullName>
    </submittedName>
</protein>
<dbReference type="EMBL" id="MU007046">
    <property type="protein sequence ID" value="KAF2429533.1"/>
    <property type="molecule type" value="Genomic_DNA"/>
</dbReference>
<comment type="caution">
    <text evidence="2">The sequence shown here is derived from an EMBL/GenBank/DDBJ whole genome shotgun (WGS) entry which is preliminary data.</text>
</comment>
<reference evidence="2" key="1">
    <citation type="journal article" date="2020" name="Stud. Mycol.">
        <title>101 Dothideomycetes genomes: a test case for predicting lifestyles and emergence of pathogens.</title>
        <authorList>
            <person name="Haridas S."/>
            <person name="Albert R."/>
            <person name="Binder M."/>
            <person name="Bloem J."/>
            <person name="Labutti K."/>
            <person name="Salamov A."/>
            <person name="Andreopoulos B."/>
            <person name="Baker S."/>
            <person name="Barry K."/>
            <person name="Bills G."/>
            <person name="Bluhm B."/>
            <person name="Cannon C."/>
            <person name="Castanera R."/>
            <person name="Culley D."/>
            <person name="Daum C."/>
            <person name="Ezra D."/>
            <person name="Gonzalez J."/>
            <person name="Henrissat B."/>
            <person name="Kuo A."/>
            <person name="Liang C."/>
            <person name="Lipzen A."/>
            <person name="Lutzoni F."/>
            <person name="Magnuson J."/>
            <person name="Mondo S."/>
            <person name="Nolan M."/>
            <person name="Ohm R."/>
            <person name="Pangilinan J."/>
            <person name="Park H.-J."/>
            <person name="Ramirez L."/>
            <person name="Alfaro M."/>
            <person name="Sun H."/>
            <person name="Tritt A."/>
            <person name="Yoshinaga Y."/>
            <person name="Zwiers L.-H."/>
            <person name="Turgeon B."/>
            <person name="Goodwin S."/>
            <person name="Spatafora J."/>
            <person name="Crous P."/>
            <person name="Grigoriev I."/>
        </authorList>
    </citation>
    <scope>NUCLEOTIDE SEQUENCE</scope>
    <source>
        <strain evidence="2">CBS 130266</strain>
    </source>
</reference>
<keyword evidence="1" id="KW-0175">Coiled coil</keyword>
<evidence type="ECO:0000313" key="3">
    <source>
        <dbReference type="Proteomes" id="UP000800235"/>
    </source>
</evidence>
<proteinExistence type="predicted"/>
<accession>A0A9P4TY51</accession>
<keyword evidence="3" id="KW-1185">Reference proteome</keyword>